<gene>
    <name evidence="2" type="ORF">C5746_40065</name>
</gene>
<feature type="transmembrane region" description="Helical" evidence="1">
    <location>
        <begin position="21"/>
        <end position="42"/>
    </location>
</feature>
<reference evidence="2 3" key="1">
    <citation type="journal article" date="2018" name="Front. Microbiol.">
        <title>Genome Sequencing of Streptomyces atratus SCSIOZH16 and Activation Production of Nocardamine via Metabolic Engineering.</title>
        <authorList>
            <person name="Li Y."/>
            <person name="Zhang C."/>
            <person name="Liu C."/>
            <person name="Ju J."/>
            <person name="Ma J."/>
        </authorList>
    </citation>
    <scope>NUCLEOTIDE SEQUENCE [LARGE SCALE GENOMIC DNA]</scope>
    <source>
        <strain evidence="2 3">SCSIO_ZH16</strain>
    </source>
</reference>
<sequence length="178" mass="19774">MSTNMLHRAVESKRTERPVPLWAERVAHLIPLVGLPVCLWRLPIGFGYAMGGENTPSAWWHIPYVFGLSLLTEAFALLGFGLVRRWGEVVPNWVPKLGGRRIPPFAAIVPAAIGGLLLLGLMVNWFFTAFRIDGSPGFPYAPGWDTLAMTVSGLLTLWGPLVLALTYGYYRRRCRPDA</sequence>
<evidence type="ECO:0000313" key="2">
    <source>
        <dbReference type="EMBL" id="AXE82070.1"/>
    </source>
</evidence>
<keyword evidence="1" id="KW-0812">Transmembrane</keyword>
<dbReference type="EMBL" id="CP027306">
    <property type="protein sequence ID" value="AXE82070.1"/>
    <property type="molecule type" value="Genomic_DNA"/>
</dbReference>
<proteinExistence type="predicted"/>
<feature type="transmembrane region" description="Helical" evidence="1">
    <location>
        <begin position="62"/>
        <end position="83"/>
    </location>
</feature>
<name>A0A2Z5JNP7_STRAR</name>
<evidence type="ECO:0000313" key="3">
    <source>
        <dbReference type="Proteomes" id="UP000252698"/>
    </source>
</evidence>
<dbReference type="AlphaFoldDB" id="A0A2Z5JNP7"/>
<dbReference type="KEGG" id="sata:C5746_40065"/>
<feature type="transmembrane region" description="Helical" evidence="1">
    <location>
        <begin position="104"/>
        <end position="127"/>
    </location>
</feature>
<feature type="transmembrane region" description="Helical" evidence="1">
    <location>
        <begin position="147"/>
        <end position="170"/>
    </location>
</feature>
<protein>
    <submittedName>
        <fullName evidence="2">Uncharacterized protein</fullName>
    </submittedName>
</protein>
<keyword evidence="1" id="KW-1133">Transmembrane helix</keyword>
<evidence type="ECO:0000256" key="1">
    <source>
        <dbReference type="SAM" id="Phobius"/>
    </source>
</evidence>
<dbReference type="GeneID" id="95524465"/>
<accession>A0A2Z5JNP7</accession>
<dbReference type="RefSeq" id="WP_114248460.1">
    <property type="nucleotide sequence ID" value="NZ_CP027306.1"/>
</dbReference>
<keyword evidence="1" id="KW-0472">Membrane</keyword>
<dbReference type="Proteomes" id="UP000252698">
    <property type="component" value="Chromosome"/>
</dbReference>
<organism evidence="2 3">
    <name type="scientific">Streptomyces atratus</name>
    <dbReference type="NCBI Taxonomy" id="1893"/>
    <lineage>
        <taxon>Bacteria</taxon>
        <taxon>Bacillati</taxon>
        <taxon>Actinomycetota</taxon>
        <taxon>Actinomycetes</taxon>
        <taxon>Kitasatosporales</taxon>
        <taxon>Streptomycetaceae</taxon>
        <taxon>Streptomyces</taxon>
    </lineage>
</organism>